<accession>A0A0M0I0I3</accession>
<dbReference type="InterPro" id="IPR036365">
    <property type="entry name" value="PGBD-like_sf"/>
</dbReference>
<reference evidence="4" key="1">
    <citation type="submission" date="2015-08" db="EMBL/GenBank/DDBJ databases">
        <title>Vibrio galatheae sp. nov., a novel member of the Vibrionaceae family isolated from the Solomon Islands.</title>
        <authorList>
            <person name="Giubergia S."/>
            <person name="Machado H."/>
            <person name="Mateiu R.V."/>
            <person name="Gram L."/>
        </authorList>
    </citation>
    <scope>NUCLEOTIDE SEQUENCE [LARGE SCALE GENOMIC DNA]</scope>
    <source>
        <strain evidence="4">DSM 19134</strain>
    </source>
</reference>
<sequence>MYKQHFGFTELPFSIVPNSRFLYQSPRHKEAILRLTAGLGEGGGFAMLTGEVGTGKTTVARAMLNALDNNVHAGLILNPTFSNLELLEAICDEFGLEYQADSSLKQLNHVIHEFLLSNHANGIQTLLVIDEAQHLSAEVLEQLRLLTNLETESQKLLKVLLIGQPELQHKLKMPQLRQLAQRITGRYHLLPLEASETANYIRFRLELAGGDKQLFSAKALKLIAQQTSGIPRLINLVCDAALKHAYGLGENPPNFSSVQAACYEVMSFQANFQPAKSHSAKPVYLTYAAAAVIGALLAVGSYLYTPRLIEPAMAEWGELNYPAQPAEVIEKEVFPEFLTQQLSLASDFEAGVGDLYKVWGFKPSMLDKLCLQENEGAFRCESLSGDIQTLRAANTPVLLTLEHEGVISFAVLYRLNHQVAQLLIGDKNIELPLARLDQLWNGEYHRIWRRYWQQTLKVGMSGETIALLDDRLSQVLGQPNSSNNVYDQALQDKVKAFQRWQGLTVDGIAGKKTLQRLEEVAQVDAPTLQMAEGI</sequence>
<comment type="caution">
    <text evidence="3">The sequence shown here is derived from an EMBL/GenBank/DDBJ whole genome shotgun (WGS) entry which is preliminary data.</text>
</comment>
<dbReference type="SMART" id="SM00382">
    <property type="entry name" value="AAA"/>
    <property type="match status" value="1"/>
</dbReference>
<dbReference type="InterPro" id="IPR003593">
    <property type="entry name" value="AAA+_ATPase"/>
</dbReference>
<keyword evidence="1" id="KW-0472">Membrane</keyword>
<dbReference type="InterPro" id="IPR049945">
    <property type="entry name" value="AAA_22"/>
</dbReference>
<dbReference type="Gene3D" id="3.90.70.10">
    <property type="entry name" value="Cysteine proteinases"/>
    <property type="match status" value="1"/>
</dbReference>
<dbReference type="OrthoDB" id="9780149at2"/>
<keyword evidence="1" id="KW-0812">Transmembrane</keyword>
<dbReference type="CDD" id="cd00009">
    <property type="entry name" value="AAA"/>
    <property type="match status" value="1"/>
</dbReference>
<dbReference type="SUPFAM" id="SSF52540">
    <property type="entry name" value="P-loop containing nucleoside triphosphate hydrolases"/>
    <property type="match status" value="1"/>
</dbReference>
<dbReference type="Proteomes" id="UP000037530">
    <property type="component" value="Unassembled WGS sequence"/>
</dbReference>
<dbReference type="Pfam" id="PF13401">
    <property type="entry name" value="AAA_22"/>
    <property type="match status" value="1"/>
</dbReference>
<feature type="domain" description="AAA+ ATPase" evidence="2">
    <location>
        <begin position="42"/>
        <end position="195"/>
    </location>
</feature>
<evidence type="ECO:0000259" key="2">
    <source>
        <dbReference type="SMART" id="SM00382"/>
    </source>
</evidence>
<evidence type="ECO:0000313" key="4">
    <source>
        <dbReference type="Proteomes" id="UP000037530"/>
    </source>
</evidence>
<dbReference type="PATRIC" id="fig|171383.3.peg.2137"/>
<feature type="transmembrane region" description="Helical" evidence="1">
    <location>
        <begin position="284"/>
        <end position="304"/>
    </location>
</feature>
<dbReference type="GO" id="GO:0016887">
    <property type="term" value="F:ATP hydrolysis activity"/>
    <property type="evidence" value="ECO:0007669"/>
    <property type="project" value="InterPro"/>
</dbReference>
<dbReference type="Pfam" id="PF01471">
    <property type="entry name" value="PG_binding_1"/>
    <property type="match status" value="1"/>
</dbReference>
<dbReference type="SUPFAM" id="SSF47090">
    <property type="entry name" value="PGBD-like"/>
    <property type="match status" value="1"/>
</dbReference>
<keyword evidence="1" id="KW-1133">Transmembrane helix</keyword>
<name>A0A0M0I0I3_9VIBR</name>
<dbReference type="STRING" id="171383.AKJ31_10475"/>
<dbReference type="Pfam" id="PF21327">
    <property type="entry name" value="GspA_C39-like"/>
    <property type="match status" value="1"/>
</dbReference>
<dbReference type="InterPro" id="IPR027417">
    <property type="entry name" value="P-loop_NTPase"/>
</dbReference>
<dbReference type="AlphaFoldDB" id="A0A0M0I0I3"/>
<gene>
    <name evidence="3" type="ORF">AKJ31_10475</name>
</gene>
<keyword evidence="4" id="KW-1185">Reference proteome</keyword>
<dbReference type="InterPro" id="IPR036366">
    <property type="entry name" value="PGBDSf"/>
</dbReference>
<dbReference type="InterPro" id="IPR002477">
    <property type="entry name" value="Peptidoglycan-bd-like"/>
</dbReference>
<dbReference type="PANTHER" id="PTHR35894:SF1">
    <property type="entry name" value="PHOSPHORIBULOKINASE _ URIDINE KINASE FAMILY"/>
    <property type="match status" value="1"/>
</dbReference>
<dbReference type="EMBL" id="LHPI01000008">
    <property type="protein sequence ID" value="KOO07844.1"/>
    <property type="molecule type" value="Genomic_DNA"/>
</dbReference>
<dbReference type="Gene3D" id="1.10.101.10">
    <property type="entry name" value="PGBD-like superfamily/PGBD"/>
    <property type="match status" value="1"/>
</dbReference>
<dbReference type="PANTHER" id="PTHR35894">
    <property type="entry name" value="GENERAL SECRETION PATHWAY PROTEIN A-RELATED"/>
    <property type="match status" value="1"/>
</dbReference>
<dbReference type="InterPro" id="IPR048809">
    <property type="entry name" value="GspA_C39-like"/>
</dbReference>
<dbReference type="RefSeq" id="WP_053409040.1">
    <property type="nucleotide sequence ID" value="NZ_LHPI01000008.1"/>
</dbReference>
<protein>
    <submittedName>
        <fullName evidence="3">General secretion pathway protein GspA</fullName>
    </submittedName>
</protein>
<dbReference type="Gene3D" id="3.40.50.300">
    <property type="entry name" value="P-loop containing nucleotide triphosphate hydrolases"/>
    <property type="match status" value="1"/>
</dbReference>
<proteinExistence type="predicted"/>
<evidence type="ECO:0000256" key="1">
    <source>
        <dbReference type="SAM" id="Phobius"/>
    </source>
</evidence>
<dbReference type="InterPro" id="IPR052026">
    <property type="entry name" value="ExeA_AAA_ATPase_DNA-bind"/>
</dbReference>
<evidence type="ECO:0000313" key="3">
    <source>
        <dbReference type="EMBL" id="KOO07844.1"/>
    </source>
</evidence>
<organism evidence="3 4">
    <name type="scientific">Vibrio hepatarius</name>
    <dbReference type="NCBI Taxonomy" id="171383"/>
    <lineage>
        <taxon>Bacteria</taxon>
        <taxon>Pseudomonadati</taxon>
        <taxon>Pseudomonadota</taxon>
        <taxon>Gammaproteobacteria</taxon>
        <taxon>Vibrionales</taxon>
        <taxon>Vibrionaceae</taxon>
        <taxon>Vibrio</taxon>
        <taxon>Vibrio oreintalis group</taxon>
    </lineage>
</organism>